<dbReference type="RefSeq" id="WP_165142528.1">
    <property type="nucleotide sequence ID" value="NZ_JAALLT010000003.1"/>
</dbReference>
<dbReference type="Proteomes" id="UP000473278">
    <property type="component" value="Unassembled WGS sequence"/>
</dbReference>
<keyword evidence="2" id="KW-1185">Reference proteome</keyword>
<dbReference type="InterPro" id="IPR008323">
    <property type="entry name" value="UCP033563"/>
</dbReference>
<organism evidence="1 2">
    <name type="scientific">Halalkalibaculum roseum</name>
    <dbReference type="NCBI Taxonomy" id="2709311"/>
    <lineage>
        <taxon>Bacteria</taxon>
        <taxon>Pseudomonadati</taxon>
        <taxon>Balneolota</taxon>
        <taxon>Balneolia</taxon>
        <taxon>Balneolales</taxon>
        <taxon>Balneolaceae</taxon>
        <taxon>Halalkalibaculum</taxon>
    </lineage>
</organism>
<protein>
    <submittedName>
        <fullName evidence="1">DUF1015 domain-containing protein</fullName>
    </submittedName>
</protein>
<dbReference type="PANTHER" id="PTHR36454">
    <property type="entry name" value="LMO2823 PROTEIN"/>
    <property type="match status" value="1"/>
</dbReference>
<evidence type="ECO:0000313" key="2">
    <source>
        <dbReference type="Proteomes" id="UP000473278"/>
    </source>
</evidence>
<gene>
    <name evidence="1" type="ORF">G3570_11795</name>
</gene>
<proteinExistence type="predicted"/>
<sequence length="403" mass="46297">MAIIHPFKAWRPTPDNVREVACVPYDVISSEEARKLAAGKPNSFLHVIRPEIDLPKNIDFNDDRVYHKGAENLKRFISKNILQQENERAVYIYRLIMNGRSQTGVFTCVSVEDYDNEVILKHELTRPVKEDDRTRHILTQSAHAEPVMMTYKDEQSIDDMVEDTMEKREPIFDFKAEDGVQHTVWKSTNSDDLARAFQQVEHLYIADGHHRCKSASRAAEEKKEQNKNHTGSEEYNFFPAVLFPMSQMEILAYNRILHSVPNDFKKRLKDDFEIIENASPKPANKGEISVYMDGEWFGLRLPLSEDPNSVEQLDAHRLQAFILQPMLGINDPRRDDNISFVGGIRGTGELEDRVDSGKAAAAFSMYPTSIEELVEVSDEKMLMPPKSTWFEPKLRSGLLVHTF</sequence>
<dbReference type="AlphaFoldDB" id="A0A6M1SWK8"/>
<comment type="caution">
    <text evidence="1">The sequence shown here is derived from an EMBL/GenBank/DDBJ whole genome shotgun (WGS) entry which is preliminary data.</text>
</comment>
<dbReference type="Pfam" id="PF06245">
    <property type="entry name" value="DUF1015"/>
    <property type="match status" value="1"/>
</dbReference>
<reference evidence="1 2" key="1">
    <citation type="submission" date="2020-02" db="EMBL/GenBank/DDBJ databases">
        <title>Balneolaceae bacterium YR4-1, complete genome.</title>
        <authorList>
            <person name="Li Y."/>
            <person name="Wu S."/>
        </authorList>
    </citation>
    <scope>NUCLEOTIDE SEQUENCE [LARGE SCALE GENOMIC DNA]</scope>
    <source>
        <strain evidence="1 2">YR4-1</strain>
    </source>
</reference>
<dbReference type="PIRSF" id="PIRSF033563">
    <property type="entry name" value="UCP033563"/>
    <property type="match status" value="1"/>
</dbReference>
<accession>A0A6M1SWK8</accession>
<dbReference type="PANTHER" id="PTHR36454:SF1">
    <property type="entry name" value="DUF1015 DOMAIN-CONTAINING PROTEIN"/>
    <property type="match status" value="1"/>
</dbReference>
<dbReference type="EMBL" id="JAALLT010000003">
    <property type="protein sequence ID" value="NGP77322.1"/>
    <property type="molecule type" value="Genomic_DNA"/>
</dbReference>
<evidence type="ECO:0000313" key="1">
    <source>
        <dbReference type="EMBL" id="NGP77322.1"/>
    </source>
</evidence>
<name>A0A6M1SWK8_9BACT</name>